<dbReference type="EMBL" id="BOPF01000034">
    <property type="protein sequence ID" value="GIJ50299.1"/>
    <property type="molecule type" value="Genomic_DNA"/>
</dbReference>
<gene>
    <name evidence="1" type="ORF">Val02_71850</name>
</gene>
<name>A0A8J3YR42_9ACTN</name>
<proteinExistence type="predicted"/>
<dbReference type="PROSITE" id="PS51257">
    <property type="entry name" value="PROKAR_LIPOPROTEIN"/>
    <property type="match status" value="1"/>
</dbReference>
<protein>
    <submittedName>
        <fullName evidence="1">Uncharacterized protein</fullName>
    </submittedName>
</protein>
<dbReference type="Proteomes" id="UP000619260">
    <property type="component" value="Unassembled WGS sequence"/>
</dbReference>
<sequence length="70" mass="7365">MIKTIESMGSWMLGKLVPTVQASAACPPDPYCRVCATCYLQRCWTTPQCGNKCNGCNTGCGQAAGAISLC</sequence>
<accession>A0A8J3YR42</accession>
<reference evidence="1" key="1">
    <citation type="submission" date="2021-01" db="EMBL/GenBank/DDBJ databases">
        <title>Whole genome shotgun sequence of Virgisporangium aliadipatigenens NBRC 105644.</title>
        <authorList>
            <person name="Komaki H."/>
            <person name="Tamura T."/>
        </authorList>
    </citation>
    <scope>NUCLEOTIDE SEQUENCE</scope>
    <source>
        <strain evidence="1">NBRC 105644</strain>
    </source>
</reference>
<organism evidence="1 2">
    <name type="scientific">Virgisporangium aliadipatigenens</name>
    <dbReference type="NCBI Taxonomy" id="741659"/>
    <lineage>
        <taxon>Bacteria</taxon>
        <taxon>Bacillati</taxon>
        <taxon>Actinomycetota</taxon>
        <taxon>Actinomycetes</taxon>
        <taxon>Micromonosporales</taxon>
        <taxon>Micromonosporaceae</taxon>
        <taxon>Virgisporangium</taxon>
    </lineage>
</organism>
<evidence type="ECO:0000313" key="2">
    <source>
        <dbReference type="Proteomes" id="UP000619260"/>
    </source>
</evidence>
<comment type="caution">
    <text evidence="1">The sequence shown here is derived from an EMBL/GenBank/DDBJ whole genome shotgun (WGS) entry which is preliminary data.</text>
</comment>
<dbReference type="RefSeq" id="WP_203903733.1">
    <property type="nucleotide sequence ID" value="NZ_BOPF01000034.1"/>
</dbReference>
<evidence type="ECO:0000313" key="1">
    <source>
        <dbReference type="EMBL" id="GIJ50299.1"/>
    </source>
</evidence>
<dbReference type="AlphaFoldDB" id="A0A8J3YR42"/>
<keyword evidence="2" id="KW-1185">Reference proteome</keyword>